<gene>
    <name evidence="2" type="ORF">GBA65_18220</name>
</gene>
<evidence type="ECO:0000313" key="2">
    <source>
        <dbReference type="EMBL" id="QIN80134.1"/>
    </source>
</evidence>
<dbReference type="Proteomes" id="UP000502706">
    <property type="component" value="Chromosome"/>
</dbReference>
<evidence type="ECO:0000313" key="3">
    <source>
        <dbReference type="Proteomes" id="UP000502706"/>
    </source>
</evidence>
<accession>A0A6G8Q0X8</accession>
<name>A0A6G8Q0X8_9ACTN</name>
<feature type="region of interest" description="Disordered" evidence="1">
    <location>
        <begin position="60"/>
        <end position="84"/>
    </location>
</feature>
<organism evidence="2 3">
    <name type="scientific">Rubrobacter marinus</name>
    <dbReference type="NCBI Taxonomy" id="2653852"/>
    <lineage>
        <taxon>Bacteria</taxon>
        <taxon>Bacillati</taxon>
        <taxon>Actinomycetota</taxon>
        <taxon>Rubrobacteria</taxon>
        <taxon>Rubrobacterales</taxon>
        <taxon>Rubrobacteraceae</taxon>
        <taxon>Rubrobacter</taxon>
    </lineage>
</organism>
<evidence type="ECO:0000256" key="1">
    <source>
        <dbReference type="SAM" id="MobiDB-lite"/>
    </source>
</evidence>
<feature type="compositionally biased region" description="Basic and acidic residues" evidence="1">
    <location>
        <begin position="21"/>
        <end position="41"/>
    </location>
</feature>
<feature type="region of interest" description="Disordered" evidence="1">
    <location>
        <begin position="1"/>
        <end position="41"/>
    </location>
</feature>
<sequence>MIGRDGEVEDAASLTRVLSVNEREREEMGRESPRITARHDAGETLDAFGDLYGRPRHLLPGVCEPSSRPKRGTPGFEKPKGLAK</sequence>
<keyword evidence="3" id="KW-1185">Reference proteome</keyword>
<protein>
    <submittedName>
        <fullName evidence="2">Uncharacterized protein</fullName>
    </submittedName>
</protein>
<proteinExistence type="predicted"/>
<dbReference type="KEGG" id="rmar:GBA65_18220"/>
<dbReference type="AlphaFoldDB" id="A0A6G8Q0X8"/>
<dbReference type="EMBL" id="CP045121">
    <property type="protein sequence ID" value="QIN80134.1"/>
    <property type="molecule type" value="Genomic_DNA"/>
</dbReference>
<reference evidence="2 3" key="1">
    <citation type="submission" date="2019-10" db="EMBL/GenBank/DDBJ databases">
        <title>Rubrobacter sp nov SCSIO 52915 isolated from a deep-sea sediment in the South China Sea.</title>
        <authorList>
            <person name="Chen R.W."/>
        </authorList>
    </citation>
    <scope>NUCLEOTIDE SEQUENCE [LARGE SCALE GENOMIC DNA]</scope>
    <source>
        <strain evidence="2 3">SCSIO 52915</strain>
    </source>
</reference>
<dbReference type="RefSeq" id="WP_166397810.1">
    <property type="nucleotide sequence ID" value="NZ_CP045121.1"/>
</dbReference>